<organism evidence="2 3">
    <name type="scientific">[Clostridium] asparagiforme DSM 15981</name>
    <dbReference type="NCBI Taxonomy" id="518636"/>
    <lineage>
        <taxon>Bacteria</taxon>
        <taxon>Bacillati</taxon>
        <taxon>Bacillota</taxon>
        <taxon>Clostridia</taxon>
        <taxon>Lachnospirales</taxon>
        <taxon>Lachnospiraceae</taxon>
        <taxon>Enterocloster</taxon>
    </lineage>
</organism>
<evidence type="ECO:0000256" key="1">
    <source>
        <dbReference type="SAM" id="MobiDB-lite"/>
    </source>
</evidence>
<accession>C0D3D7</accession>
<feature type="compositionally biased region" description="Basic and acidic residues" evidence="1">
    <location>
        <begin position="30"/>
        <end position="39"/>
    </location>
</feature>
<keyword evidence="3" id="KW-1185">Reference proteome</keyword>
<sequence>MDEFYPVIMKRPFGGNAQGNVNVQGNAQNRRGESSLRLF</sequence>
<name>C0D3D7_9FIRM</name>
<feature type="compositionally biased region" description="Low complexity" evidence="1">
    <location>
        <begin position="16"/>
        <end position="29"/>
    </location>
</feature>
<evidence type="ECO:0000313" key="2">
    <source>
        <dbReference type="EMBL" id="EEG54151.1"/>
    </source>
</evidence>
<dbReference type="AlphaFoldDB" id="C0D3D7"/>
<gene>
    <name evidence="2" type="ORF">CLOSTASPAR_03778</name>
</gene>
<reference evidence="2 3" key="2">
    <citation type="submission" date="2009-02" db="EMBL/GenBank/DDBJ databases">
        <title>Draft genome sequence of Clostridium asparagiforme (DSM 15981).</title>
        <authorList>
            <person name="Sudarsanam P."/>
            <person name="Ley R."/>
            <person name="Guruge J."/>
            <person name="Turnbaugh P.J."/>
            <person name="Mahowald M."/>
            <person name="Liep D."/>
            <person name="Gordon J."/>
        </authorList>
    </citation>
    <scope>NUCLEOTIDE SEQUENCE [LARGE SCALE GENOMIC DNA]</scope>
    <source>
        <strain evidence="2 3">DSM 15981</strain>
    </source>
</reference>
<comment type="caution">
    <text evidence="2">The sequence shown here is derived from an EMBL/GenBank/DDBJ whole genome shotgun (WGS) entry which is preliminary data.</text>
</comment>
<dbReference type="Proteomes" id="UP000004756">
    <property type="component" value="Unassembled WGS sequence"/>
</dbReference>
<dbReference type="EMBL" id="ACCJ01000297">
    <property type="protein sequence ID" value="EEG54151.1"/>
    <property type="molecule type" value="Genomic_DNA"/>
</dbReference>
<dbReference type="HOGENOM" id="CLU_3307088_0_0_9"/>
<proteinExistence type="predicted"/>
<feature type="region of interest" description="Disordered" evidence="1">
    <location>
        <begin position="16"/>
        <end position="39"/>
    </location>
</feature>
<protein>
    <submittedName>
        <fullName evidence="2">Uncharacterized protein</fullName>
    </submittedName>
</protein>
<evidence type="ECO:0000313" key="3">
    <source>
        <dbReference type="Proteomes" id="UP000004756"/>
    </source>
</evidence>
<reference evidence="2 3" key="1">
    <citation type="submission" date="2009-01" db="EMBL/GenBank/DDBJ databases">
        <authorList>
            <person name="Fulton L."/>
            <person name="Clifton S."/>
            <person name="Fulton B."/>
            <person name="Xu J."/>
            <person name="Minx P."/>
            <person name="Pepin K.H."/>
            <person name="Johnson M."/>
            <person name="Bhonagiri V."/>
            <person name="Nash W.E."/>
            <person name="Mardis E.R."/>
            <person name="Wilson R.K."/>
        </authorList>
    </citation>
    <scope>NUCLEOTIDE SEQUENCE [LARGE SCALE GENOMIC DNA]</scope>
    <source>
        <strain evidence="2 3">DSM 15981</strain>
    </source>
</reference>